<comment type="caution">
    <text evidence="11">The sequence shown here is derived from an EMBL/GenBank/DDBJ whole genome shotgun (WGS) entry which is preliminary data.</text>
</comment>
<feature type="transmembrane region" description="Helical" evidence="10">
    <location>
        <begin position="31"/>
        <end position="50"/>
    </location>
</feature>
<dbReference type="OrthoDB" id="5504276at2"/>
<keyword evidence="4" id="KW-1003">Cell membrane</keyword>
<protein>
    <recommendedName>
        <fullName evidence="3">Protease PrsW</fullName>
    </recommendedName>
</protein>
<accession>A0A0R3K0W2</accession>
<evidence type="ECO:0000256" key="9">
    <source>
        <dbReference type="ARBA" id="ARBA00023136"/>
    </source>
</evidence>
<evidence type="ECO:0000256" key="8">
    <source>
        <dbReference type="ARBA" id="ARBA00022989"/>
    </source>
</evidence>
<dbReference type="GO" id="GO:0006508">
    <property type="term" value="P:proteolysis"/>
    <property type="evidence" value="ECO:0007669"/>
    <property type="project" value="UniProtKB-KW"/>
</dbReference>
<dbReference type="GO" id="GO:0008233">
    <property type="term" value="F:peptidase activity"/>
    <property type="evidence" value="ECO:0007669"/>
    <property type="project" value="UniProtKB-KW"/>
</dbReference>
<evidence type="ECO:0000256" key="6">
    <source>
        <dbReference type="ARBA" id="ARBA00022692"/>
    </source>
</evidence>
<sequence>MLKLFAIALAPSIALLIFIYQKDRYDREPANILLTLFLFGFLSTVPVYFVERFLSYFGKGPFYTAFIVAGLTEELFKFIIIYSITFKLVEYNEKLDGIVYSVFTSLGFASAENILYILNQKNFIATGIMRGLFAVPGHMLFAITMGYYLSLARFADDKRPFFLINALLMPILLHGIYDFILFSRIYGYFVIFILFIIYLWRINLNRLNRYVKESRAIYDKDNI</sequence>
<evidence type="ECO:0000256" key="2">
    <source>
        <dbReference type="ARBA" id="ARBA00009165"/>
    </source>
</evidence>
<feature type="transmembrane region" description="Helical" evidence="10">
    <location>
        <begin position="97"/>
        <end position="119"/>
    </location>
</feature>
<evidence type="ECO:0000256" key="10">
    <source>
        <dbReference type="SAM" id="Phobius"/>
    </source>
</evidence>
<keyword evidence="7 11" id="KW-0378">Hydrolase</keyword>
<dbReference type="RefSeq" id="WP_057978161.1">
    <property type="nucleotide sequence ID" value="NZ_LKHP01000005.1"/>
</dbReference>
<comment type="similarity">
    <text evidence="2">Belongs to the protease PrsW family.</text>
</comment>
<feature type="transmembrane region" description="Helical" evidence="10">
    <location>
        <begin position="185"/>
        <end position="202"/>
    </location>
</feature>
<dbReference type="PANTHER" id="PTHR36844">
    <property type="entry name" value="PROTEASE PRSW"/>
    <property type="match status" value="1"/>
</dbReference>
<dbReference type="GO" id="GO:0005886">
    <property type="term" value="C:plasma membrane"/>
    <property type="evidence" value="ECO:0007669"/>
    <property type="project" value="UniProtKB-SubCell"/>
</dbReference>
<keyword evidence="12" id="KW-1185">Reference proteome</keyword>
<dbReference type="PANTHER" id="PTHR36844:SF1">
    <property type="entry name" value="PROTEASE PRSW"/>
    <property type="match status" value="1"/>
</dbReference>
<dbReference type="Pfam" id="PF13367">
    <property type="entry name" value="PrsW-protease"/>
    <property type="match status" value="1"/>
</dbReference>
<evidence type="ECO:0000256" key="4">
    <source>
        <dbReference type="ARBA" id="ARBA00022475"/>
    </source>
</evidence>
<dbReference type="STRING" id="908809.ABG79_01218"/>
<dbReference type="PATRIC" id="fig|908809.3.peg.1227"/>
<dbReference type="AlphaFoldDB" id="A0A0R3K0W2"/>
<comment type="subcellular location">
    <subcellularLocation>
        <location evidence="1">Cell membrane</location>
        <topology evidence="1">Multi-pass membrane protein</topology>
    </subcellularLocation>
</comment>
<keyword evidence="8 10" id="KW-1133">Transmembrane helix</keyword>
<evidence type="ECO:0000313" key="12">
    <source>
        <dbReference type="Proteomes" id="UP000052015"/>
    </source>
</evidence>
<dbReference type="EMBL" id="LKHP01000005">
    <property type="protein sequence ID" value="KRQ87028.1"/>
    <property type="molecule type" value="Genomic_DNA"/>
</dbReference>
<dbReference type="InterPro" id="IPR023596">
    <property type="entry name" value="Peptidase_PrsW_arch/bac"/>
</dbReference>
<evidence type="ECO:0000256" key="7">
    <source>
        <dbReference type="ARBA" id="ARBA00022801"/>
    </source>
</evidence>
<dbReference type="Proteomes" id="UP000052015">
    <property type="component" value="Unassembled WGS sequence"/>
</dbReference>
<name>A0A0R3K0W2_CALMK</name>
<evidence type="ECO:0000256" key="5">
    <source>
        <dbReference type="ARBA" id="ARBA00022670"/>
    </source>
</evidence>
<evidence type="ECO:0000256" key="1">
    <source>
        <dbReference type="ARBA" id="ARBA00004651"/>
    </source>
</evidence>
<evidence type="ECO:0000256" key="3">
    <source>
        <dbReference type="ARBA" id="ARBA00018997"/>
    </source>
</evidence>
<organism evidence="11 12">
    <name type="scientific">Caloramator mitchellensis</name>
    <dbReference type="NCBI Taxonomy" id="908809"/>
    <lineage>
        <taxon>Bacteria</taxon>
        <taxon>Bacillati</taxon>
        <taxon>Bacillota</taxon>
        <taxon>Clostridia</taxon>
        <taxon>Eubacteriales</taxon>
        <taxon>Clostridiaceae</taxon>
        <taxon>Caloramator</taxon>
    </lineage>
</organism>
<evidence type="ECO:0000313" key="11">
    <source>
        <dbReference type="EMBL" id="KRQ87028.1"/>
    </source>
</evidence>
<feature type="transmembrane region" description="Helical" evidence="10">
    <location>
        <begin position="161"/>
        <end position="180"/>
    </location>
</feature>
<dbReference type="PIRSF" id="PIRSF016933">
    <property type="entry name" value="PrsW"/>
    <property type="match status" value="1"/>
</dbReference>
<gene>
    <name evidence="11" type="primary">prsW</name>
    <name evidence="11" type="ORF">ABG79_01218</name>
</gene>
<keyword evidence="9 10" id="KW-0472">Membrane</keyword>
<feature type="transmembrane region" description="Helical" evidence="10">
    <location>
        <begin position="62"/>
        <end position="85"/>
    </location>
</feature>
<proteinExistence type="inferred from homology"/>
<feature type="transmembrane region" description="Helical" evidence="10">
    <location>
        <begin position="131"/>
        <end position="149"/>
    </location>
</feature>
<keyword evidence="5 11" id="KW-0645">Protease</keyword>
<dbReference type="InterPro" id="IPR026898">
    <property type="entry name" value="PrsW"/>
</dbReference>
<keyword evidence="6 10" id="KW-0812">Transmembrane</keyword>
<reference evidence="11 12" key="1">
    <citation type="submission" date="2015-09" db="EMBL/GenBank/DDBJ databases">
        <title>Draft genome sequence of a Caloramator mitchellensis, a moderate thermophile from the Great Artesian Basin of Australia.</title>
        <authorList>
            <person name="Patel B.K."/>
        </authorList>
    </citation>
    <scope>NUCLEOTIDE SEQUENCE [LARGE SCALE GENOMIC DNA]</scope>
    <source>
        <strain evidence="11 12">VF08</strain>
    </source>
</reference>